<sequence length="251" mass="28093">MCSVSWLIDDNHYQIFFNRDEQKTRAKALPPRVQHMDGMKILMPIDPVGQGSWISTNELGVTLCLLNNYQGSMPSNVLFSRGLLLKSLSKEESIKGVCEAFERLTLSQFAPFVLLAFDLSVCRKGDPVVALTWDGIKSFIKAAEAPLFSSGVDLLQVSDYRKAAFEQIVGENRTPDSLLAFHQHHHPTHPHMSVCMHRDDAETVSFTQVIVTEEQQEMRYIDGLSCVQLTQDALQKNTTLLPSRSALALSV</sequence>
<keyword evidence="2" id="KW-1185">Reference proteome</keyword>
<evidence type="ECO:0000313" key="1">
    <source>
        <dbReference type="EMBL" id="MBD5769442.1"/>
    </source>
</evidence>
<proteinExistence type="predicted"/>
<comment type="caution">
    <text evidence="1">The sequence shown here is derived from an EMBL/GenBank/DDBJ whole genome shotgun (WGS) entry which is preliminary data.</text>
</comment>
<dbReference type="Proteomes" id="UP000604161">
    <property type="component" value="Unassembled WGS sequence"/>
</dbReference>
<protein>
    <recommendedName>
        <fullName evidence="3">Transport and Golgi organization protein 2</fullName>
    </recommendedName>
</protein>
<dbReference type="InterPro" id="IPR008551">
    <property type="entry name" value="TANGO2"/>
</dbReference>
<evidence type="ECO:0000313" key="2">
    <source>
        <dbReference type="Proteomes" id="UP000604161"/>
    </source>
</evidence>
<accession>A0ABR8NWN2</accession>
<evidence type="ECO:0008006" key="3">
    <source>
        <dbReference type="Google" id="ProtNLM"/>
    </source>
</evidence>
<reference evidence="1 2" key="1">
    <citation type="submission" date="2020-09" db="EMBL/GenBank/DDBJ databases">
        <title>Marinomonas sp. nov., isolated from the cysticercosis algae of Qingdao, China.</title>
        <authorList>
            <person name="Sun X."/>
        </authorList>
    </citation>
    <scope>NUCLEOTIDE SEQUENCE [LARGE SCALE GENOMIC DNA]</scope>
    <source>
        <strain evidence="1 2">SM2066</strain>
    </source>
</reference>
<gene>
    <name evidence="1" type="ORF">IF202_00115</name>
</gene>
<dbReference type="EMBL" id="JACYFC010000001">
    <property type="protein sequence ID" value="MBD5769442.1"/>
    <property type="molecule type" value="Genomic_DNA"/>
</dbReference>
<dbReference type="RefSeq" id="WP_191592845.1">
    <property type="nucleotide sequence ID" value="NZ_JACYFC010000001.1"/>
</dbReference>
<dbReference type="Pfam" id="PF05742">
    <property type="entry name" value="TANGO2"/>
    <property type="match status" value="1"/>
</dbReference>
<name>A0ABR8NWN2_9GAMM</name>
<organism evidence="1 2">
    <name type="scientific">Marinomonas colpomeniae</name>
    <dbReference type="NCBI Taxonomy" id="2774408"/>
    <lineage>
        <taxon>Bacteria</taxon>
        <taxon>Pseudomonadati</taxon>
        <taxon>Pseudomonadota</taxon>
        <taxon>Gammaproteobacteria</taxon>
        <taxon>Oceanospirillales</taxon>
        <taxon>Oceanospirillaceae</taxon>
        <taxon>Marinomonas</taxon>
    </lineage>
</organism>